<name>A0A1E4RCE4_9ASCO</name>
<evidence type="ECO:0000313" key="2">
    <source>
        <dbReference type="EMBL" id="ODV64927.1"/>
    </source>
</evidence>
<sequence>MSSKIRHDDQGLKKIKSLAAKWQSKQSASFKPSYVQEVYQLITQPDCLKIYQLLYNTCFFSNFLWKFYHEDITNNHLELILLIAVYEIENEDASLIIEQILDQDTDRFDLFLKRILVICLNANAEYHLRRSILLFITKLVTVQLSNKTVKQTVGPLFDISILSNLQDLSQVILPGLKDEYEDCIKNKQNPVAKLKQRWLYGLITDFMKSTLLFDELSKHEQVGYLEYLRALLLFLTSLVSQLPLRIYSASLIREVQFASCFDKNLNSLDEYIALLNSFLHYPVDDFTGEIKKNDFESNFETLQAEFFSLDSRLAGISAKPSIHNYEPEELVGLLDAFSSDTLQQIMKNLGLSRNISPNFLNRKGFLINVLMNYVSPRINSVNSSSLYAIGEKNVIDPFISDAKVEFPAYLPLPLIKGSQFLSIDDFIQRHVEISLYEVYKDIFANIERSITSINVIDAPLRNYKGTSKSITAVYVKNSKNDLEIDIKHNNSFRKMKDQKVILMELQNRNASSPHARLKKLGISLIRLGRVMSQNEGSCKVWIQEADRSIRERFNFMIKLDEETLQRIEHCEELLKRLGNDQIPLYMNQLFLGYGSAKKSYSPLKDTEVTLTGVDLTVENAAKRQKQDDSKKPKSQGPFKVHFLSDGSTEISSCKTILPPQAGSLDQDQTSVLLKALGHGVTLVTLQKNPIQMIKRICDSITVNFEEKNLVVVGNDEKLSINSLDWVQLSDTGVDKYLRYAMEQNQKYLDQVEHISKRMNLGDFGYHQSNGNAILLYHSHIQPRWKQFVRRIQDNLAIEDWVRELVFLEQSNDLENIIRQYISLSGIFSNLQKLDPLVKLHQNKSPKTEFTKLICNISLNFVIPSGNYQTYKAQLPPCHNVITVQHDTLLTPYILPLLEHGGKRFIHFATTNTGLCQRLTTGKVAPI</sequence>
<evidence type="ECO:0000259" key="1">
    <source>
        <dbReference type="Pfam" id="PF16399"/>
    </source>
</evidence>
<dbReference type="GeneID" id="30997719"/>
<feature type="domain" description="RNA helicase aquarius N-terminal" evidence="1">
    <location>
        <begin position="21"/>
        <end position="375"/>
    </location>
</feature>
<protein>
    <recommendedName>
        <fullName evidence="1">RNA helicase aquarius N-terminal domain-containing protein</fullName>
    </recommendedName>
</protein>
<reference evidence="3" key="1">
    <citation type="submission" date="2016-05" db="EMBL/GenBank/DDBJ databases">
        <title>Comparative genomics of biotechnologically important yeasts.</title>
        <authorList>
            <consortium name="DOE Joint Genome Institute"/>
            <person name="Riley R."/>
            <person name="Haridas S."/>
            <person name="Wolfe K.H."/>
            <person name="Lopes M.R."/>
            <person name="Hittinger C.T."/>
            <person name="Goker M."/>
            <person name="Salamov A."/>
            <person name="Wisecaver J."/>
            <person name="Long T.M."/>
            <person name="Aerts A.L."/>
            <person name="Barry K."/>
            <person name="Choi C."/>
            <person name="Clum A."/>
            <person name="Coughlan A.Y."/>
            <person name="Deshpande S."/>
            <person name="Douglass A.P."/>
            <person name="Hanson S.J."/>
            <person name="Klenk H.-P."/>
            <person name="Labutti K."/>
            <person name="Lapidus A."/>
            <person name="Lindquist E."/>
            <person name="Lipzen A."/>
            <person name="Meier-Kolthoff J.P."/>
            <person name="Ohm R.A."/>
            <person name="Otillar R.P."/>
            <person name="Pangilinan J."/>
            <person name="Peng Y."/>
            <person name="Rokas A."/>
            <person name="Rosa C.A."/>
            <person name="Scheuner C."/>
            <person name="Sibirny A.A."/>
            <person name="Slot J.C."/>
            <person name="Stielow J.B."/>
            <person name="Sun H."/>
            <person name="Kurtzman C.P."/>
            <person name="Blackwell M."/>
            <person name="Grigoriev I.V."/>
            <person name="Jeffries T.W."/>
        </authorList>
    </citation>
    <scope>NUCLEOTIDE SEQUENCE [LARGE SCALE GENOMIC DNA]</scope>
    <source>
        <strain evidence="3">NRRL Y-1933</strain>
    </source>
</reference>
<gene>
    <name evidence="2" type="ORF">HYPBUDRAFT_234755</name>
</gene>
<dbReference type="STRING" id="984485.A0A1E4RCE4"/>
<dbReference type="Proteomes" id="UP000095085">
    <property type="component" value="Unassembled WGS sequence"/>
</dbReference>
<dbReference type="EMBL" id="KV454546">
    <property type="protein sequence ID" value="ODV64927.1"/>
    <property type="molecule type" value="Genomic_DNA"/>
</dbReference>
<dbReference type="OrthoDB" id="4014684at2759"/>
<evidence type="ECO:0000313" key="3">
    <source>
        <dbReference type="Proteomes" id="UP000095085"/>
    </source>
</evidence>
<accession>A0A1E4RCE4</accession>
<proteinExistence type="predicted"/>
<dbReference type="RefSeq" id="XP_020073994.1">
    <property type="nucleotide sequence ID" value="XM_020223170.1"/>
</dbReference>
<organism evidence="2 3">
    <name type="scientific">Hyphopichia burtonii NRRL Y-1933</name>
    <dbReference type="NCBI Taxonomy" id="984485"/>
    <lineage>
        <taxon>Eukaryota</taxon>
        <taxon>Fungi</taxon>
        <taxon>Dikarya</taxon>
        <taxon>Ascomycota</taxon>
        <taxon>Saccharomycotina</taxon>
        <taxon>Pichiomycetes</taxon>
        <taxon>Debaryomycetaceae</taxon>
        <taxon>Hyphopichia</taxon>
    </lineage>
</organism>
<keyword evidence="3" id="KW-1185">Reference proteome</keyword>
<dbReference type="AlphaFoldDB" id="A0A1E4RCE4"/>
<dbReference type="Pfam" id="PF16399">
    <property type="entry name" value="Aquarius_N_1st"/>
    <property type="match status" value="1"/>
</dbReference>
<dbReference type="InterPro" id="IPR032174">
    <property type="entry name" value="Aquarius_N"/>
</dbReference>